<proteinExistence type="inferred from homology"/>
<organism evidence="3 4">
    <name type="scientific">Scleroderma citrinum Foug A</name>
    <dbReference type="NCBI Taxonomy" id="1036808"/>
    <lineage>
        <taxon>Eukaryota</taxon>
        <taxon>Fungi</taxon>
        <taxon>Dikarya</taxon>
        <taxon>Basidiomycota</taxon>
        <taxon>Agaricomycotina</taxon>
        <taxon>Agaricomycetes</taxon>
        <taxon>Agaricomycetidae</taxon>
        <taxon>Boletales</taxon>
        <taxon>Sclerodermatineae</taxon>
        <taxon>Sclerodermataceae</taxon>
        <taxon>Scleroderma</taxon>
    </lineage>
</organism>
<dbReference type="PANTHER" id="PTHR23079:SF55">
    <property type="entry name" value="RNA-DIRECTED RNA POLYMERASE"/>
    <property type="match status" value="1"/>
</dbReference>
<dbReference type="Proteomes" id="UP000053989">
    <property type="component" value="Unassembled WGS sequence"/>
</dbReference>
<reference evidence="3 4" key="1">
    <citation type="submission" date="2014-04" db="EMBL/GenBank/DDBJ databases">
        <authorList>
            <consortium name="DOE Joint Genome Institute"/>
            <person name="Kuo A."/>
            <person name="Kohler A."/>
            <person name="Nagy L.G."/>
            <person name="Floudas D."/>
            <person name="Copeland A."/>
            <person name="Barry K.W."/>
            <person name="Cichocki N."/>
            <person name="Veneault-Fourrey C."/>
            <person name="LaButti K."/>
            <person name="Lindquist E.A."/>
            <person name="Lipzen A."/>
            <person name="Lundell T."/>
            <person name="Morin E."/>
            <person name="Murat C."/>
            <person name="Sun H."/>
            <person name="Tunlid A."/>
            <person name="Henrissat B."/>
            <person name="Grigoriev I.V."/>
            <person name="Hibbett D.S."/>
            <person name="Martin F."/>
            <person name="Nordberg H.P."/>
            <person name="Cantor M.N."/>
            <person name="Hua S.X."/>
        </authorList>
    </citation>
    <scope>NUCLEOTIDE SEQUENCE [LARGE SCALE GENOMIC DNA]</scope>
    <source>
        <strain evidence="3 4">Foug A</strain>
    </source>
</reference>
<dbReference type="GO" id="GO:0003968">
    <property type="term" value="F:RNA-directed RNA polymerase activity"/>
    <property type="evidence" value="ECO:0007669"/>
    <property type="project" value="UniProtKB-KW"/>
</dbReference>
<comment type="similarity">
    <text evidence="1">Belongs to the RdRP family.</text>
</comment>
<evidence type="ECO:0000259" key="2">
    <source>
        <dbReference type="Pfam" id="PF05183"/>
    </source>
</evidence>
<dbReference type="OrthoDB" id="6513042at2759"/>
<keyword evidence="4" id="KW-1185">Reference proteome</keyword>
<dbReference type="GO" id="GO:0003723">
    <property type="term" value="F:RNA binding"/>
    <property type="evidence" value="ECO:0007669"/>
    <property type="project" value="UniProtKB-KW"/>
</dbReference>
<feature type="domain" description="RDRP core" evidence="2">
    <location>
        <begin position="57"/>
        <end position="549"/>
    </location>
</feature>
<dbReference type="EC" id="2.7.7.48" evidence="1"/>
<dbReference type="AlphaFoldDB" id="A0A0C3ENC3"/>
<evidence type="ECO:0000313" key="3">
    <source>
        <dbReference type="EMBL" id="KIM69356.1"/>
    </source>
</evidence>
<dbReference type="STRING" id="1036808.A0A0C3ENC3"/>
<keyword evidence="1" id="KW-0694">RNA-binding</keyword>
<dbReference type="InterPro" id="IPR007855">
    <property type="entry name" value="RDRP"/>
</dbReference>
<dbReference type="InParanoid" id="A0A0C3ENC3"/>
<keyword evidence="1" id="KW-0696">RNA-directed RNA polymerase</keyword>
<sequence>MYTLLENPPPDQETWDFTVPPAQLVPKRRKPGDTKIFGKCISFAAQAITLDINQIPSNRVVLSDDPTKFILVSFEKLRFPQSGLRVIADYITRLMKAGLFINRTQYRFYHHSNSQLRSRSCFMREANNDAELDERIYKLGDYGRIMNAAKRAKRIGLLFSAAEIDIQLDPNRIADIEDIENASTVFSDGCGLMAKHFAMQVSKAKRIVFRNQRYTPSVFQIRYLGYKGVLMIHPEMDKEKKCLAKFRKSMKKFTTTQDHSFSVVGFSRPYSFGRLNNDVIVLLSSLGVTDEKLLAKQQEYFHWIEDASKDVNKAMDFASSLDNHKLAERVLLEGLDSDEVLRAIRGAQMSEVRQFLKNDKLRSRMMIHKSRLVYGVCDPFKVLKEGQVHIRVTSRTGLSTLINGDVLVVRNPCLHPGDCLKLRAVDHPRLSHLVDCLVFASVAKPKHQAAPAMSSGGDLDGDKFFVCWDPDIVPPRVHESYDYPPNKERPGGNVTRQDLANHFAAYNNAGLARVVKLHSQWLRASPKGALSPECQELNALHSQAVDGARVKIPDRLLTPPTPEGRYILDILAEAAEEFHTRFTQGGDDEPDTDTTPTEDAEDMLGILFKCKPNAISEYELFNMALKFARKFSMTAEELKPYLAHLDFDALATHEKHAISSTLGLTPMEHRRLWNSLMTSDILTSRDIRQRQLDRPLSMQRLYTSRINSSATFFQYLRIASEQFTRKLLVLKTDDRFAVGVFIRGKIPWDEEPEVSDNVVVCSFMPQASFSMAGYRPCTVGYRLHCDDRMFQLYNKNRVDTFIWISRPPRETQQDLITSIALQKISARVQKQLGRLLRTPVIAIEIHVISNRDRVAHQSFDLYFEHVQTEQHIGRFDRDLTSYELKSITKVEWESNPEWLKTLFVPRQSEDRFRELLSDLTPDQLAILMTFSLQHRANNELYWSFDVAISTLPLHPQVKTWIERHPPLVYVLLKAYPPTEEMTLPEPISEMCFSIVKSILRAANELGIATLVGLEKIAQSIKDLPTKDYTELLMLAALSIRSKTLFQETLLVLHESRRVAEVADAAATYLHKHLLAVAFDCAEEAADACPCDDNGRPRRGQKSYPVQRVLPTEDYSEVKVHLRVDLSIPVRLHSHVRLLCVSNPEHGWVDKAVLDGVVTKATRGEMTVELFHPLPPEAPDMQWNICEAGSIATANAMMEAITRLWVDREECCRIYDMIVMAPMPHEELEDARGDSEEEEIEGVENMNASQITAIRSCMAPLSLIWGPPGDP</sequence>
<dbReference type="InterPro" id="IPR057596">
    <property type="entry name" value="RDRP_core"/>
</dbReference>
<dbReference type="GO" id="GO:0031380">
    <property type="term" value="C:nuclear RNA-directed RNA polymerase complex"/>
    <property type="evidence" value="ECO:0007669"/>
    <property type="project" value="TreeGrafter"/>
</dbReference>
<gene>
    <name evidence="3" type="ORF">SCLCIDRAFT_696827</name>
</gene>
<dbReference type="EMBL" id="KN822006">
    <property type="protein sequence ID" value="KIM69356.1"/>
    <property type="molecule type" value="Genomic_DNA"/>
</dbReference>
<dbReference type="GO" id="GO:0030422">
    <property type="term" value="P:siRNA processing"/>
    <property type="evidence" value="ECO:0007669"/>
    <property type="project" value="TreeGrafter"/>
</dbReference>
<dbReference type="Pfam" id="PF05183">
    <property type="entry name" value="RdRP"/>
    <property type="match status" value="1"/>
</dbReference>
<dbReference type="PANTHER" id="PTHR23079">
    <property type="entry name" value="RNA-DEPENDENT RNA POLYMERASE"/>
    <property type="match status" value="1"/>
</dbReference>
<keyword evidence="1" id="KW-0808">Transferase</keyword>
<comment type="catalytic activity">
    <reaction evidence="1">
        <text>RNA(n) + a ribonucleoside 5'-triphosphate = RNA(n+1) + diphosphate</text>
        <dbReference type="Rhea" id="RHEA:21248"/>
        <dbReference type="Rhea" id="RHEA-COMP:14527"/>
        <dbReference type="Rhea" id="RHEA-COMP:17342"/>
        <dbReference type="ChEBI" id="CHEBI:33019"/>
        <dbReference type="ChEBI" id="CHEBI:61557"/>
        <dbReference type="ChEBI" id="CHEBI:140395"/>
        <dbReference type="EC" id="2.7.7.48"/>
    </reaction>
</comment>
<evidence type="ECO:0000313" key="4">
    <source>
        <dbReference type="Proteomes" id="UP000053989"/>
    </source>
</evidence>
<evidence type="ECO:0000256" key="1">
    <source>
        <dbReference type="RuleBase" id="RU363098"/>
    </source>
</evidence>
<name>A0A0C3ENC3_9AGAM</name>
<reference evidence="4" key="2">
    <citation type="submission" date="2015-01" db="EMBL/GenBank/DDBJ databases">
        <title>Evolutionary Origins and Diversification of the Mycorrhizal Mutualists.</title>
        <authorList>
            <consortium name="DOE Joint Genome Institute"/>
            <consortium name="Mycorrhizal Genomics Consortium"/>
            <person name="Kohler A."/>
            <person name="Kuo A."/>
            <person name="Nagy L.G."/>
            <person name="Floudas D."/>
            <person name="Copeland A."/>
            <person name="Barry K.W."/>
            <person name="Cichocki N."/>
            <person name="Veneault-Fourrey C."/>
            <person name="LaButti K."/>
            <person name="Lindquist E.A."/>
            <person name="Lipzen A."/>
            <person name="Lundell T."/>
            <person name="Morin E."/>
            <person name="Murat C."/>
            <person name="Riley R."/>
            <person name="Ohm R."/>
            <person name="Sun H."/>
            <person name="Tunlid A."/>
            <person name="Henrissat B."/>
            <person name="Grigoriev I.V."/>
            <person name="Hibbett D.S."/>
            <person name="Martin F."/>
        </authorList>
    </citation>
    <scope>NUCLEOTIDE SEQUENCE [LARGE SCALE GENOMIC DNA]</scope>
    <source>
        <strain evidence="4">Foug A</strain>
    </source>
</reference>
<protein>
    <recommendedName>
        <fullName evidence="1">RNA-dependent RNA polymerase</fullName>
        <ecNumber evidence="1">2.7.7.48</ecNumber>
    </recommendedName>
</protein>
<keyword evidence="1" id="KW-0548">Nucleotidyltransferase</keyword>
<accession>A0A0C3ENC3</accession>
<dbReference type="HOGENOM" id="CLU_002184_0_0_1"/>